<dbReference type="RefSeq" id="WP_209293352.1">
    <property type="nucleotide sequence ID" value="NZ_JAFIQO010000111.1"/>
</dbReference>
<dbReference type="CDD" id="cd00338">
    <property type="entry name" value="Ser_Recombinase"/>
    <property type="match status" value="1"/>
</dbReference>
<dbReference type="PANTHER" id="PTHR30461">
    <property type="entry name" value="DNA-INVERTASE FROM LAMBDOID PROPHAGE"/>
    <property type="match status" value="1"/>
</dbReference>
<organism evidence="3 4">
    <name type="scientific">Anaerobutyricum soehngenii</name>
    <dbReference type="NCBI Taxonomy" id="105843"/>
    <lineage>
        <taxon>Bacteria</taxon>
        <taxon>Bacillati</taxon>
        <taxon>Bacillota</taxon>
        <taxon>Clostridia</taxon>
        <taxon>Lachnospirales</taxon>
        <taxon>Lachnospiraceae</taxon>
        <taxon>Anaerobutyricum</taxon>
    </lineage>
</organism>
<dbReference type="Proteomes" id="UP001315001">
    <property type="component" value="Unassembled WGS sequence"/>
</dbReference>
<gene>
    <name evidence="3" type="ORF">JYQ75_05715</name>
</gene>
<dbReference type="Pfam" id="PF07508">
    <property type="entry name" value="Recombinase"/>
    <property type="match status" value="1"/>
</dbReference>
<dbReference type="InterPro" id="IPR050639">
    <property type="entry name" value="SSR_resolvase"/>
</dbReference>
<evidence type="ECO:0000313" key="4">
    <source>
        <dbReference type="Proteomes" id="UP001315001"/>
    </source>
</evidence>
<dbReference type="SUPFAM" id="SSF53041">
    <property type="entry name" value="Resolvase-like"/>
    <property type="match status" value="1"/>
</dbReference>
<evidence type="ECO:0000259" key="1">
    <source>
        <dbReference type="PROSITE" id="PS51736"/>
    </source>
</evidence>
<dbReference type="PROSITE" id="PS51737">
    <property type="entry name" value="RECOMBINASE_DNA_BIND"/>
    <property type="match status" value="1"/>
</dbReference>
<dbReference type="Gene3D" id="3.40.50.1390">
    <property type="entry name" value="Resolvase, N-terminal catalytic domain"/>
    <property type="match status" value="1"/>
</dbReference>
<dbReference type="Gene3D" id="3.90.1750.20">
    <property type="entry name" value="Putative Large Serine Recombinase, Chain B, Domain 2"/>
    <property type="match status" value="1"/>
</dbReference>
<dbReference type="PROSITE" id="PS51736">
    <property type="entry name" value="RECOMBINASES_3"/>
    <property type="match status" value="1"/>
</dbReference>
<reference evidence="3 4" key="1">
    <citation type="submission" date="2021-02" db="EMBL/GenBank/DDBJ databases">
        <title>Lactate utilizing bacteria of the human gut.</title>
        <authorList>
            <person name="Sheridan P.O."/>
        </authorList>
    </citation>
    <scope>NUCLEOTIDE SEQUENCE [LARGE SCALE GENOMIC DNA]</scope>
    <source>
        <strain evidence="3 4">HTF-83D</strain>
    </source>
</reference>
<dbReference type="InterPro" id="IPR036162">
    <property type="entry name" value="Resolvase-like_N_sf"/>
</dbReference>
<protein>
    <submittedName>
        <fullName evidence="3">Recombinase family protein</fullName>
    </submittedName>
</protein>
<feature type="domain" description="Recombinase" evidence="2">
    <location>
        <begin position="267"/>
        <end position="394"/>
    </location>
</feature>
<dbReference type="InterPro" id="IPR006119">
    <property type="entry name" value="Resolv_N"/>
</dbReference>
<dbReference type="InterPro" id="IPR011109">
    <property type="entry name" value="DNA_bind_recombinase_dom"/>
</dbReference>
<evidence type="ECO:0000259" key="2">
    <source>
        <dbReference type="PROSITE" id="PS51737"/>
    </source>
</evidence>
<accession>A0ABS3ZHV1</accession>
<feature type="domain" description="Resolvase/invertase-type recombinase catalytic" evidence="1">
    <location>
        <begin position="108"/>
        <end position="260"/>
    </location>
</feature>
<proteinExistence type="predicted"/>
<dbReference type="Pfam" id="PF00239">
    <property type="entry name" value="Resolvase"/>
    <property type="match status" value="1"/>
</dbReference>
<evidence type="ECO:0000313" key="3">
    <source>
        <dbReference type="EMBL" id="MBP0056898.1"/>
    </source>
</evidence>
<dbReference type="EMBL" id="JAFIQO010000111">
    <property type="protein sequence ID" value="MBP0056898.1"/>
    <property type="molecule type" value="Genomic_DNA"/>
</dbReference>
<dbReference type="SMART" id="SM00857">
    <property type="entry name" value="Resolvase"/>
    <property type="match status" value="1"/>
</dbReference>
<sequence length="693" mass="79688">MEGKDTTGNTGIVSRRLKEKLAVEDIYGVEESEEVDTEKIEDCEIIDTEGNVISSTDSSDIGDWEKRHNEIEEQREKIRNRVRKTRSGNGVIRKAKPKPTISDTGHKQVGVYARVSTKSTNQVSSIENQTRYYTKKVGDTPNWTLHEIYSDEGKSGTSTQHRTEFKRMIEDAAQKKIDLILCASVSRFARNMSDCMTLVRQLKSMNPSHPVGVYFETENIYTLDPDCKQNLSIHAMLADWESANKSRRMILSYDQRICTGQYPVLDLLGYRHTKEGELIIQPEEAKTVRFIFLAYIGGYDCDEIAEILTERERPTLRGRTDWNASMVMNIMSNERRWGDLEARKTIVIDYVEHKSKKNEHDRVSAYEEDHHEPIVSREIALAAQMVKKSSRKMTEGVPDFSVIHKGNLKGFVSICPGWGGIDGSALLEICQEVYEEEELEELNHKIRIWSGEEQGKVVSMALSGYQVPHGIYFLNKSLPALTVGRRRIKFSKACHEKLNYCRWVEILYHPIIQTIIIRQTTPDNPNCIEWEKEDGKLVSSISSRAFSTAIYESLHWKKEFSFKFRGITKERGMSKILVFSLDEPQIIVGKKYKNHPDVEKESNQPFGFVKYKTDTGQENKPENNGIVCAYPEEWMKRRIGINYFIREQRDSMINAITEEDIEETGVVVENPVIGHIPSRQEIVNELEELLMTM</sequence>
<comment type="caution">
    <text evidence="3">The sequence shown here is derived from an EMBL/GenBank/DDBJ whole genome shotgun (WGS) entry which is preliminary data.</text>
</comment>
<dbReference type="PANTHER" id="PTHR30461:SF23">
    <property type="entry name" value="DNA RECOMBINASE-RELATED"/>
    <property type="match status" value="1"/>
</dbReference>
<name>A0ABS3ZHV1_9FIRM</name>
<keyword evidence="4" id="KW-1185">Reference proteome</keyword>
<dbReference type="InterPro" id="IPR038109">
    <property type="entry name" value="DNA_bind_recomb_sf"/>
</dbReference>